<feature type="transmembrane region" description="Helical" evidence="1">
    <location>
        <begin position="43"/>
        <end position="61"/>
    </location>
</feature>
<keyword evidence="3" id="KW-1185">Reference proteome</keyword>
<accession>A0ABU6YB42</accession>
<evidence type="ECO:0000313" key="2">
    <source>
        <dbReference type="EMBL" id="MED6205998.1"/>
    </source>
</evidence>
<evidence type="ECO:0000256" key="1">
    <source>
        <dbReference type="SAM" id="Phobius"/>
    </source>
</evidence>
<keyword evidence="1" id="KW-0812">Transmembrane</keyword>
<name>A0ABU6YB42_9FABA</name>
<keyword evidence="1" id="KW-1133">Transmembrane helix</keyword>
<keyword evidence="1" id="KW-0472">Membrane</keyword>
<comment type="caution">
    <text evidence="2">The sequence shown here is derived from an EMBL/GenBank/DDBJ whole genome shotgun (WGS) entry which is preliminary data.</text>
</comment>
<gene>
    <name evidence="2" type="ORF">PIB30_022888</name>
</gene>
<sequence>MAWSWHPVMHSIQLFLLVSIVITVSCWWTWLHNTANAVSPPSHILWLISVFYMLLAIMALLPAQIKTLKLVQVPQLICSVKLRIVFQFTCSVSLATLMAAAALEPPIVSCATASIAAAPIVFGTASLAARAITSYFLCIMIIALLSLVADYDVYHRSVRPIPEAVAYVTLVGPLLDLAISAYVIVTAVRLAVAKLPLPHQSPDSNEPEQSRAAHR</sequence>
<dbReference type="Proteomes" id="UP001341840">
    <property type="component" value="Unassembled WGS sequence"/>
</dbReference>
<feature type="transmembrane region" description="Helical" evidence="1">
    <location>
        <begin position="12"/>
        <end position="31"/>
    </location>
</feature>
<feature type="transmembrane region" description="Helical" evidence="1">
    <location>
        <begin position="166"/>
        <end position="192"/>
    </location>
</feature>
<feature type="transmembrane region" description="Helical" evidence="1">
    <location>
        <begin position="106"/>
        <end position="128"/>
    </location>
</feature>
<evidence type="ECO:0000313" key="3">
    <source>
        <dbReference type="Proteomes" id="UP001341840"/>
    </source>
</evidence>
<feature type="transmembrane region" description="Helical" evidence="1">
    <location>
        <begin position="82"/>
        <end position="100"/>
    </location>
</feature>
<dbReference type="EMBL" id="JASCZI010241734">
    <property type="protein sequence ID" value="MED6205998.1"/>
    <property type="molecule type" value="Genomic_DNA"/>
</dbReference>
<proteinExistence type="predicted"/>
<reference evidence="2 3" key="1">
    <citation type="journal article" date="2023" name="Plants (Basel)">
        <title>Bridging the Gap: Combining Genomics and Transcriptomics Approaches to Understand Stylosanthes scabra, an Orphan Legume from the Brazilian Caatinga.</title>
        <authorList>
            <person name="Ferreira-Neto J.R.C."/>
            <person name="da Silva M.D."/>
            <person name="Binneck E."/>
            <person name="de Melo N.F."/>
            <person name="da Silva R.H."/>
            <person name="de Melo A.L.T.M."/>
            <person name="Pandolfi V."/>
            <person name="Bustamante F.O."/>
            <person name="Brasileiro-Vidal A.C."/>
            <person name="Benko-Iseppon A.M."/>
        </authorList>
    </citation>
    <scope>NUCLEOTIDE SEQUENCE [LARGE SCALE GENOMIC DNA]</scope>
    <source>
        <tissue evidence="2">Leaves</tissue>
    </source>
</reference>
<feature type="transmembrane region" description="Helical" evidence="1">
    <location>
        <begin position="135"/>
        <end position="154"/>
    </location>
</feature>
<organism evidence="2 3">
    <name type="scientific">Stylosanthes scabra</name>
    <dbReference type="NCBI Taxonomy" id="79078"/>
    <lineage>
        <taxon>Eukaryota</taxon>
        <taxon>Viridiplantae</taxon>
        <taxon>Streptophyta</taxon>
        <taxon>Embryophyta</taxon>
        <taxon>Tracheophyta</taxon>
        <taxon>Spermatophyta</taxon>
        <taxon>Magnoliopsida</taxon>
        <taxon>eudicotyledons</taxon>
        <taxon>Gunneridae</taxon>
        <taxon>Pentapetalae</taxon>
        <taxon>rosids</taxon>
        <taxon>fabids</taxon>
        <taxon>Fabales</taxon>
        <taxon>Fabaceae</taxon>
        <taxon>Papilionoideae</taxon>
        <taxon>50 kb inversion clade</taxon>
        <taxon>dalbergioids sensu lato</taxon>
        <taxon>Dalbergieae</taxon>
        <taxon>Pterocarpus clade</taxon>
        <taxon>Stylosanthes</taxon>
    </lineage>
</organism>
<protein>
    <submittedName>
        <fullName evidence="2">Uncharacterized protein</fullName>
    </submittedName>
</protein>